<evidence type="ECO:0000313" key="1">
    <source>
        <dbReference type="EMBL" id="VUZ57430.1"/>
    </source>
</evidence>
<dbReference type="Proteomes" id="UP000321570">
    <property type="component" value="Unassembled WGS sequence"/>
</dbReference>
<feature type="non-terminal residue" evidence="1">
    <location>
        <position position="71"/>
    </location>
</feature>
<name>A0A564ZD87_HYMDI</name>
<sequence length="71" mass="7874">MIGEAICAAQCLANFTMSLDEPERTFLNQHPDLSEPHCLSKQSNCSLCLDVCRWPRQNISSCVSSCAQLEV</sequence>
<keyword evidence="2" id="KW-1185">Reference proteome</keyword>
<dbReference type="AlphaFoldDB" id="A0A564ZD87"/>
<evidence type="ECO:0000313" key="2">
    <source>
        <dbReference type="Proteomes" id="UP000321570"/>
    </source>
</evidence>
<reference evidence="1 2" key="1">
    <citation type="submission" date="2019-07" db="EMBL/GenBank/DDBJ databases">
        <authorList>
            <person name="Jastrzebski P J."/>
            <person name="Paukszto L."/>
            <person name="Jastrzebski P J."/>
        </authorList>
    </citation>
    <scope>NUCLEOTIDE SEQUENCE [LARGE SCALE GENOMIC DNA]</scope>
    <source>
        <strain evidence="1 2">WMS-il1</strain>
    </source>
</reference>
<proteinExistence type="predicted"/>
<gene>
    <name evidence="1" type="ORF">WMSIL1_LOCUS14870</name>
</gene>
<organism evidence="1 2">
    <name type="scientific">Hymenolepis diminuta</name>
    <name type="common">Rat tapeworm</name>
    <dbReference type="NCBI Taxonomy" id="6216"/>
    <lineage>
        <taxon>Eukaryota</taxon>
        <taxon>Metazoa</taxon>
        <taxon>Spiralia</taxon>
        <taxon>Lophotrochozoa</taxon>
        <taxon>Platyhelminthes</taxon>
        <taxon>Cestoda</taxon>
        <taxon>Eucestoda</taxon>
        <taxon>Cyclophyllidea</taxon>
        <taxon>Hymenolepididae</taxon>
        <taxon>Hymenolepis</taxon>
    </lineage>
</organism>
<protein>
    <submittedName>
        <fullName evidence="1">Uncharacterized protein</fullName>
    </submittedName>
</protein>
<accession>A0A564ZD87</accession>
<dbReference type="EMBL" id="CABIJS010000718">
    <property type="protein sequence ID" value="VUZ57430.1"/>
    <property type="molecule type" value="Genomic_DNA"/>
</dbReference>